<evidence type="ECO:0000256" key="1">
    <source>
        <dbReference type="ARBA" id="ARBA00004370"/>
    </source>
</evidence>
<proteinExistence type="predicted"/>
<keyword evidence="2 5" id="KW-0812">Transmembrane</keyword>
<dbReference type="RefSeq" id="WP_326506319.1">
    <property type="nucleotide sequence ID" value="NZ_JAWIIV010000007.1"/>
</dbReference>
<sequence length="381" mass="41835">MNNAFSGGLEALALALMPWFLLVTQLPWISLAVQLVILLIAVILAHHFATHFLLRVSVSLPYSRRLVQYGHRAAGGVLYLLLAQVLLRNASDSLTGIATARHAGALALIASVTWLGVRCVRAIAHAIIANNPADTPNNLQARRIQTQTRVLARSVMVLIVLIGSGTALSTLPLLRQIGTSLLASAGVAGLVVGLAAKPVLGNLLAGMQIALTQPIRLEDVVIVQNEWGQVEEITGTYVVVRIWDQRRMIVPLQWFIENPFQNWTRNNSEILGTVTLWVDYRIPVDLLRREAQRLCEAAPEWDGRLCQTHVVEAGERALQIRILVSAGDAGRAWDLRCRLREGMVDYVQSQHPEHLPKLRAEAAMDMTTSSDPTRPSSTPQA</sequence>
<evidence type="ECO:0000313" key="7">
    <source>
        <dbReference type="EMBL" id="MEC4719605.1"/>
    </source>
</evidence>
<comment type="caution">
    <text evidence="7">The sequence shown here is derived from an EMBL/GenBank/DDBJ whole genome shotgun (WGS) entry which is preliminary data.</text>
</comment>
<keyword evidence="8" id="KW-1185">Reference proteome</keyword>
<name>A0ABU6J8D4_9BURK</name>
<evidence type="ECO:0000256" key="3">
    <source>
        <dbReference type="ARBA" id="ARBA00022989"/>
    </source>
</evidence>
<evidence type="ECO:0000256" key="5">
    <source>
        <dbReference type="SAM" id="Phobius"/>
    </source>
</evidence>
<dbReference type="Gene3D" id="2.30.30.60">
    <property type="match status" value="1"/>
</dbReference>
<protein>
    <submittedName>
        <fullName evidence="7">Mechanosensitive ion channel</fullName>
    </submittedName>
</protein>
<dbReference type="PANTHER" id="PTHR30566">
    <property type="entry name" value="YNAI-RELATED MECHANOSENSITIVE ION CHANNEL"/>
    <property type="match status" value="1"/>
</dbReference>
<evidence type="ECO:0000256" key="4">
    <source>
        <dbReference type="ARBA" id="ARBA00023136"/>
    </source>
</evidence>
<evidence type="ECO:0000256" key="2">
    <source>
        <dbReference type="ARBA" id="ARBA00022692"/>
    </source>
</evidence>
<keyword evidence="4 5" id="KW-0472">Membrane</keyword>
<dbReference type="PANTHER" id="PTHR30566:SF25">
    <property type="entry name" value="INNER MEMBRANE PROTEIN"/>
    <property type="match status" value="1"/>
</dbReference>
<feature type="transmembrane region" description="Helical" evidence="5">
    <location>
        <begin position="177"/>
        <end position="196"/>
    </location>
</feature>
<dbReference type="Proteomes" id="UP001352263">
    <property type="component" value="Unassembled WGS sequence"/>
</dbReference>
<dbReference type="Pfam" id="PF00924">
    <property type="entry name" value="MS_channel_2nd"/>
    <property type="match status" value="1"/>
</dbReference>
<feature type="transmembrane region" description="Helical" evidence="5">
    <location>
        <begin position="66"/>
        <end position="87"/>
    </location>
</feature>
<organism evidence="7 8">
    <name type="scientific">Noviherbaspirillum album</name>
    <dbReference type="NCBI Taxonomy" id="3080276"/>
    <lineage>
        <taxon>Bacteria</taxon>
        <taxon>Pseudomonadati</taxon>
        <taxon>Pseudomonadota</taxon>
        <taxon>Betaproteobacteria</taxon>
        <taxon>Burkholderiales</taxon>
        <taxon>Oxalobacteraceae</taxon>
        <taxon>Noviherbaspirillum</taxon>
    </lineage>
</organism>
<keyword evidence="3 5" id="KW-1133">Transmembrane helix</keyword>
<gene>
    <name evidence="7" type="ORF">RY831_10635</name>
</gene>
<dbReference type="InterPro" id="IPR023408">
    <property type="entry name" value="MscS_beta-dom_sf"/>
</dbReference>
<dbReference type="InterPro" id="IPR006685">
    <property type="entry name" value="MscS_channel_2nd"/>
</dbReference>
<evidence type="ECO:0000313" key="8">
    <source>
        <dbReference type="Proteomes" id="UP001352263"/>
    </source>
</evidence>
<feature type="transmembrane region" description="Helical" evidence="5">
    <location>
        <begin position="99"/>
        <end position="117"/>
    </location>
</feature>
<feature type="transmembrane region" description="Helical" evidence="5">
    <location>
        <begin position="35"/>
        <end position="54"/>
    </location>
</feature>
<feature type="domain" description="Mechanosensitive ion channel MscS" evidence="6">
    <location>
        <begin position="199"/>
        <end position="265"/>
    </location>
</feature>
<dbReference type="InterPro" id="IPR010920">
    <property type="entry name" value="LSM_dom_sf"/>
</dbReference>
<dbReference type="SUPFAM" id="SSF50182">
    <property type="entry name" value="Sm-like ribonucleoproteins"/>
    <property type="match status" value="1"/>
</dbReference>
<feature type="transmembrane region" description="Helical" evidence="5">
    <location>
        <begin position="12"/>
        <end position="29"/>
    </location>
</feature>
<dbReference type="EMBL" id="JAWIIV010000007">
    <property type="protein sequence ID" value="MEC4719605.1"/>
    <property type="molecule type" value="Genomic_DNA"/>
</dbReference>
<accession>A0ABU6J8D4</accession>
<comment type="subcellular location">
    <subcellularLocation>
        <location evidence="1">Membrane</location>
    </subcellularLocation>
</comment>
<evidence type="ECO:0000259" key="6">
    <source>
        <dbReference type="Pfam" id="PF00924"/>
    </source>
</evidence>
<feature type="transmembrane region" description="Helical" evidence="5">
    <location>
        <begin position="150"/>
        <end position="171"/>
    </location>
</feature>
<dbReference type="Gene3D" id="1.10.287.1260">
    <property type="match status" value="1"/>
</dbReference>
<reference evidence="7 8" key="1">
    <citation type="submission" date="2023-10" db="EMBL/GenBank/DDBJ databases">
        <title>Noviherbaspirillum sp. CPCC 100848 genome assembly.</title>
        <authorList>
            <person name="Li X.Y."/>
            <person name="Fang X.M."/>
        </authorList>
    </citation>
    <scope>NUCLEOTIDE SEQUENCE [LARGE SCALE GENOMIC DNA]</scope>
    <source>
        <strain evidence="7 8">CPCC 100848</strain>
    </source>
</reference>